<sequence>MLKSLVVKCHASRCQDENRKAARESLTEKLDQMINGENSVAEQKRRIAVKKFKTAEYKKQKKVLMIKAWKEREGIK</sequence>
<reference evidence="1 2" key="1">
    <citation type="journal article" date="2019" name="Commun. Biol.">
        <title>The bagworm genome reveals a unique fibroin gene that provides high tensile strength.</title>
        <authorList>
            <person name="Kono N."/>
            <person name="Nakamura H."/>
            <person name="Ohtoshi R."/>
            <person name="Tomita M."/>
            <person name="Numata K."/>
            <person name="Arakawa K."/>
        </authorList>
    </citation>
    <scope>NUCLEOTIDE SEQUENCE [LARGE SCALE GENOMIC DNA]</scope>
</reference>
<evidence type="ECO:0000313" key="2">
    <source>
        <dbReference type="Proteomes" id="UP000299102"/>
    </source>
</evidence>
<organism evidence="1 2">
    <name type="scientific">Eumeta variegata</name>
    <name type="common">Bagworm moth</name>
    <name type="synonym">Eumeta japonica</name>
    <dbReference type="NCBI Taxonomy" id="151549"/>
    <lineage>
        <taxon>Eukaryota</taxon>
        <taxon>Metazoa</taxon>
        <taxon>Ecdysozoa</taxon>
        <taxon>Arthropoda</taxon>
        <taxon>Hexapoda</taxon>
        <taxon>Insecta</taxon>
        <taxon>Pterygota</taxon>
        <taxon>Neoptera</taxon>
        <taxon>Endopterygota</taxon>
        <taxon>Lepidoptera</taxon>
        <taxon>Glossata</taxon>
        <taxon>Ditrysia</taxon>
        <taxon>Tineoidea</taxon>
        <taxon>Psychidae</taxon>
        <taxon>Oiketicinae</taxon>
        <taxon>Eumeta</taxon>
    </lineage>
</organism>
<dbReference type="OrthoDB" id="277888at2759"/>
<evidence type="ECO:0000313" key="1">
    <source>
        <dbReference type="EMBL" id="GBP14484.1"/>
    </source>
</evidence>
<dbReference type="InterPro" id="IPR052405">
    <property type="entry name" value="Mito_Transl_Release_Factor"/>
</dbReference>
<dbReference type="Proteomes" id="UP000299102">
    <property type="component" value="Unassembled WGS sequence"/>
</dbReference>
<protein>
    <submittedName>
        <fullName evidence="1">Probable peptide chain release factor C12orf65, mitochondrial</fullName>
    </submittedName>
</protein>
<keyword evidence="2" id="KW-1185">Reference proteome</keyword>
<dbReference type="PANTHER" id="PTHR46203">
    <property type="entry name" value="PROBABLE PEPTIDE CHAIN RELEASE FACTOR C12ORF65"/>
    <property type="match status" value="1"/>
</dbReference>
<accession>A0A4C1TKA0</accession>
<dbReference type="AlphaFoldDB" id="A0A4C1TKA0"/>
<dbReference type="PANTHER" id="PTHR46203:SF1">
    <property type="entry name" value="MITOCHONDRIAL TRANSLATION RELEASE FACTOR IN RESCUE"/>
    <property type="match status" value="1"/>
</dbReference>
<comment type="caution">
    <text evidence="1">The sequence shown here is derived from an EMBL/GenBank/DDBJ whole genome shotgun (WGS) entry which is preliminary data.</text>
</comment>
<dbReference type="EMBL" id="BGZK01000064">
    <property type="protein sequence ID" value="GBP14484.1"/>
    <property type="molecule type" value="Genomic_DNA"/>
</dbReference>
<dbReference type="STRING" id="151549.A0A4C1TKA0"/>
<dbReference type="GO" id="GO:0005739">
    <property type="term" value="C:mitochondrion"/>
    <property type="evidence" value="ECO:0007669"/>
    <property type="project" value="TreeGrafter"/>
</dbReference>
<dbReference type="Gene3D" id="3.30.160.20">
    <property type="match status" value="1"/>
</dbReference>
<gene>
    <name evidence="1" type="primary">C12orf65</name>
    <name evidence="1" type="ORF">EVAR_7765_1</name>
</gene>
<proteinExistence type="predicted"/>
<name>A0A4C1TKA0_EUMVA</name>